<dbReference type="GO" id="GO:0016020">
    <property type="term" value="C:membrane"/>
    <property type="evidence" value="ECO:0007669"/>
    <property type="project" value="UniProtKB-SubCell"/>
</dbReference>
<dbReference type="Pfam" id="PF08239">
    <property type="entry name" value="SH3_3"/>
    <property type="match status" value="1"/>
</dbReference>
<comment type="subcellular location">
    <subcellularLocation>
        <location evidence="1">Membrane</location>
        <topology evidence="1">Single-pass membrane protein</topology>
    </subcellularLocation>
</comment>
<gene>
    <name evidence="6" type="ORF">BA171_00735</name>
</gene>
<keyword evidence="2" id="KW-0812">Transmembrane</keyword>
<protein>
    <submittedName>
        <fullName evidence="6">Uncharacterized protein</fullName>
    </submittedName>
</protein>
<reference evidence="7" key="1">
    <citation type="submission" date="2016-06" db="EMBL/GenBank/DDBJ databases">
        <authorList>
            <person name="Chen W."/>
            <person name="Hasegawa D.K."/>
        </authorList>
    </citation>
    <scope>NUCLEOTIDE SEQUENCE [LARGE SCALE GENOMIC DNA]</scope>
    <source>
        <strain evidence="7">MEAM1</strain>
    </source>
</reference>
<dbReference type="SMART" id="SM00287">
    <property type="entry name" value="SH3b"/>
    <property type="match status" value="1"/>
</dbReference>
<dbReference type="OrthoDB" id="9790951at2"/>
<keyword evidence="5" id="KW-0472">Membrane</keyword>
<dbReference type="RefSeq" id="WP_046493558.1">
    <property type="nucleotide sequence ID" value="NZ_CP016303.1"/>
</dbReference>
<keyword evidence="3" id="KW-0732">Signal</keyword>
<proteinExistence type="predicted"/>
<evidence type="ECO:0000256" key="2">
    <source>
        <dbReference type="ARBA" id="ARBA00022692"/>
    </source>
</evidence>
<sequence length="207" mass="23880">MQKRHCIYLAILSLTISLSAQAAEEERYISDNLTTYVHSGPGDEYRILGVLKAGEPVTLLDVNTTTQYAQIRDKKGRVVWLPAKQLSQVPSQLSRLPDLEQKIKNLTDQLNDTHHRLKERSQEIQEKIALSEKLIEELKSENKGLKEQLTIRNQQINEIENKTNAEKNNIMMKWFTYGGMVAGTGFILGLLLPFLIPRRKRNHRWMD</sequence>
<dbReference type="InterPro" id="IPR016476">
    <property type="entry name" value="SH3_dom_pro"/>
</dbReference>
<evidence type="ECO:0000256" key="4">
    <source>
        <dbReference type="ARBA" id="ARBA00022989"/>
    </source>
</evidence>
<dbReference type="PROSITE" id="PS51781">
    <property type="entry name" value="SH3B"/>
    <property type="match status" value="1"/>
</dbReference>
<organism evidence="6 7">
    <name type="scientific">Candidatus Hamiltonella defensa</name>
    <name type="common">Bemisia tabaci</name>
    <dbReference type="NCBI Taxonomy" id="672795"/>
    <lineage>
        <taxon>Bacteria</taxon>
        <taxon>Pseudomonadati</taxon>
        <taxon>Pseudomonadota</taxon>
        <taxon>Gammaproteobacteria</taxon>
        <taxon>Enterobacterales</taxon>
        <taxon>Enterobacteriaceae</taxon>
        <taxon>aphid secondary symbionts</taxon>
        <taxon>Candidatus Williamhamiltonella</taxon>
    </lineage>
</organism>
<dbReference type="InterPro" id="IPR003646">
    <property type="entry name" value="SH3-like_bac-type"/>
</dbReference>
<dbReference type="NCBIfam" id="TIGR04211">
    <property type="entry name" value="SH3_and_anchor"/>
    <property type="match status" value="1"/>
</dbReference>
<dbReference type="Gene3D" id="2.30.30.40">
    <property type="entry name" value="SH3 Domains"/>
    <property type="match status" value="1"/>
</dbReference>
<evidence type="ECO:0000256" key="3">
    <source>
        <dbReference type="ARBA" id="ARBA00022729"/>
    </source>
</evidence>
<dbReference type="AlphaFoldDB" id="A0A249DW07"/>
<name>A0A249DW07_9ENTR</name>
<dbReference type="PIRSF" id="PIRSF006158">
    <property type="entry name" value="UCP006158_SH3"/>
    <property type="match status" value="1"/>
</dbReference>
<reference evidence="6 7" key="2">
    <citation type="submission" date="2017-09" db="EMBL/GenBank/DDBJ databases">
        <title>The genome of whitefly Bemisia tabaci, a global crop pest, provides novel insights into virus transmission, host adaptation and insecticide resistance.</title>
        <authorList>
            <person name="Kaur N."/>
            <person name="Kliot A."/>
            <person name="Pinheiro P.V."/>
            <person name="Luan J."/>
            <person name="Zheng Y."/>
            <person name="Liu W."/>
            <person name="Sun H."/>
            <person name="Yang X."/>
            <person name="Xu Y."/>
            <person name="Luo Y."/>
            <person name="Kruse A."/>
            <person name="Fisher T.W."/>
            <person name="Nelson D.R."/>
            <person name="Elimelech M."/>
            <person name="MacCoss M."/>
            <person name="Johnson R."/>
            <person name="Cohen E."/>
            <person name="Hunter W.B."/>
            <person name="Brown J.K."/>
            <person name="Jander G."/>
            <person name="Cilia M."/>
            <person name="Douglas A.E."/>
            <person name="Ghanim M."/>
            <person name="Simmons A.M."/>
            <person name="Wintermantel W.M."/>
            <person name="Ling K.-S."/>
            <person name="Fei Z."/>
        </authorList>
    </citation>
    <scope>NUCLEOTIDE SEQUENCE [LARGE SCALE GENOMIC DNA]</scope>
    <source>
        <strain evidence="6 7">MEAM1</strain>
    </source>
</reference>
<evidence type="ECO:0000256" key="1">
    <source>
        <dbReference type="ARBA" id="ARBA00004167"/>
    </source>
</evidence>
<dbReference type="EMBL" id="CP016303">
    <property type="protein sequence ID" value="ASX25733.1"/>
    <property type="molecule type" value="Genomic_DNA"/>
</dbReference>
<evidence type="ECO:0000313" key="7">
    <source>
        <dbReference type="Proteomes" id="UP000216438"/>
    </source>
</evidence>
<keyword evidence="4" id="KW-1133">Transmembrane helix</keyword>
<evidence type="ECO:0000256" key="5">
    <source>
        <dbReference type="ARBA" id="ARBA00023136"/>
    </source>
</evidence>
<dbReference type="Proteomes" id="UP000216438">
    <property type="component" value="Chromosome"/>
</dbReference>
<accession>A0A249DW07</accession>
<evidence type="ECO:0000313" key="6">
    <source>
        <dbReference type="EMBL" id="ASX25733.1"/>
    </source>
</evidence>